<dbReference type="Proteomes" id="UP000236291">
    <property type="component" value="Unassembled WGS sequence"/>
</dbReference>
<comment type="caution">
    <text evidence="1">The sequence shown here is derived from an EMBL/GenBank/DDBJ whole genome shotgun (WGS) entry which is preliminary data.</text>
</comment>
<accession>A0A2K3KAI0</accession>
<dbReference type="AlphaFoldDB" id="A0A2K3KAI0"/>
<reference evidence="1 2" key="1">
    <citation type="journal article" date="2014" name="Am. J. Bot.">
        <title>Genome assembly and annotation for red clover (Trifolium pratense; Fabaceae).</title>
        <authorList>
            <person name="Istvanek J."/>
            <person name="Jaros M."/>
            <person name="Krenek A."/>
            <person name="Repkova J."/>
        </authorList>
    </citation>
    <scope>NUCLEOTIDE SEQUENCE [LARGE SCALE GENOMIC DNA]</scope>
    <source>
        <strain evidence="2">cv. Tatra</strain>
        <tissue evidence="1">Young leaves</tissue>
    </source>
</reference>
<dbReference type="EMBL" id="ASHM01089940">
    <property type="protein sequence ID" value="PNX63278.1"/>
    <property type="molecule type" value="Genomic_DNA"/>
</dbReference>
<proteinExistence type="predicted"/>
<name>A0A2K3KAI0_TRIPR</name>
<organism evidence="1 2">
    <name type="scientific">Trifolium pratense</name>
    <name type="common">Red clover</name>
    <dbReference type="NCBI Taxonomy" id="57577"/>
    <lineage>
        <taxon>Eukaryota</taxon>
        <taxon>Viridiplantae</taxon>
        <taxon>Streptophyta</taxon>
        <taxon>Embryophyta</taxon>
        <taxon>Tracheophyta</taxon>
        <taxon>Spermatophyta</taxon>
        <taxon>Magnoliopsida</taxon>
        <taxon>eudicotyledons</taxon>
        <taxon>Gunneridae</taxon>
        <taxon>Pentapetalae</taxon>
        <taxon>rosids</taxon>
        <taxon>fabids</taxon>
        <taxon>Fabales</taxon>
        <taxon>Fabaceae</taxon>
        <taxon>Papilionoideae</taxon>
        <taxon>50 kb inversion clade</taxon>
        <taxon>NPAAA clade</taxon>
        <taxon>Hologalegina</taxon>
        <taxon>IRL clade</taxon>
        <taxon>Trifolieae</taxon>
        <taxon>Trifolium</taxon>
    </lineage>
</organism>
<sequence>MVKLAGSNSMEAEGKENVVIQRQDGKNLNSKGMVLGMPKIVAPVDTCIVCLKIVAPVDTCIVCLIGKQFQINLQE</sequence>
<reference evidence="1 2" key="2">
    <citation type="journal article" date="2017" name="Front. Plant Sci.">
        <title>Gene Classification and Mining of Molecular Markers Useful in Red Clover (Trifolium pratense) Breeding.</title>
        <authorList>
            <person name="Istvanek J."/>
            <person name="Dluhosova J."/>
            <person name="Dluhos P."/>
            <person name="Patkova L."/>
            <person name="Nedelnik J."/>
            <person name="Repkova J."/>
        </authorList>
    </citation>
    <scope>NUCLEOTIDE SEQUENCE [LARGE SCALE GENOMIC DNA]</scope>
    <source>
        <strain evidence="2">cv. Tatra</strain>
        <tissue evidence="1">Young leaves</tissue>
    </source>
</reference>
<evidence type="ECO:0000313" key="1">
    <source>
        <dbReference type="EMBL" id="PNX63278.1"/>
    </source>
</evidence>
<evidence type="ECO:0000313" key="2">
    <source>
        <dbReference type="Proteomes" id="UP000236291"/>
    </source>
</evidence>
<protein>
    <submittedName>
        <fullName evidence="1">Uncharacterized protein</fullName>
    </submittedName>
</protein>
<gene>
    <name evidence="1" type="ORF">L195_g053425</name>
</gene>